<dbReference type="PANTHER" id="PTHR24409:SF295">
    <property type="entry name" value="AZ2-RELATED"/>
    <property type="match status" value="1"/>
</dbReference>
<evidence type="ECO:0000256" key="1">
    <source>
        <dbReference type="ARBA" id="ARBA00022723"/>
    </source>
</evidence>
<protein>
    <submittedName>
        <fullName evidence="6">Uu.00g063610.m01.CDS01</fullName>
    </submittedName>
</protein>
<keyword evidence="4" id="KW-0862">Zinc</keyword>
<sequence>MAGYNQVPDSQSGDNAFANNFANNPFEYHVDNPVLHGSAYNVQPIAGPPAQDGASHAMLPGLEERSCLGHAGVHDASGRVLECIKCSWPFSTNGELRKHGKQKGHSPYGCTCGQKFTRHDTLKRHISENSANALQYPCHYCDRHTGDQAFKRADHLTQHLRVYHHVDTVDKLFQDRASKSSSPQGPVVINSEFFQNQAPEWYPVPAVANNEPALEPMPPFPCLVPGCPKWGDLGYLRQVDLDEHQALVHGFGMQNYETFQLPFNQNGE</sequence>
<dbReference type="PANTHER" id="PTHR24409">
    <property type="entry name" value="ZINC FINGER PROTEIN 142"/>
    <property type="match status" value="1"/>
</dbReference>
<keyword evidence="1" id="KW-0479">Metal-binding</keyword>
<evidence type="ECO:0000256" key="4">
    <source>
        <dbReference type="ARBA" id="ARBA00022833"/>
    </source>
</evidence>
<name>A0AAI8VMU4_9PEZI</name>
<evidence type="ECO:0000259" key="5">
    <source>
        <dbReference type="PROSITE" id="PS00028"/>
    </source>
</evidence>
<dbReference type="GO" id="GO:0000977">
    <property type="term" value="F:RNA polymerase II transcription regulatory region sequence-specific DNA binding"/>
    <property type="evidence" value="ECO:0007669"/>
    <property type="project" value="TreeGrafter"/>
</dbReference>
<dbReference type="Gene3D" id="3.30.160.60">
    <property type="entry name" value="Classic Zinc Finger"/>
    <property type="match status" value="2"/>
</dbReference>
<dbReference type="GO" id="GO:0005634">
    <property type="term" value="C:nucleus"/>
    <property type="evidence" value="ECO:0007669"/>
    <property type="project" value="TreeGrafter"/>
</dbReference>
<proteinExistence type="predicted"/>
<evidence type="ECO:0000256" key="3">
    <source>
        <dbReference type="ARBA" id="ARBA00022771"/>
    </source>
</evidence>
<organism evidence="6 7">
    <name type="scientific">Anthostomella pinea</name>
    <dbReference type="NCBI Taxonomy" id="933095"/>
    <lineage>
        <taxon>Eukaryota</taxon>
        <taxon>Fungi</taxon>
        <taxon>Dikarya</taxon>
        <taxon>Ascomycota</taxon>
        <taxon>Pezizomycotina</taxon>
        <taxon>Sordariomycetes</taxon>
        <taxon>Xylariomycetidae</taxon>
        <taxon>Xylariales</taxon>
        <taxon>Xylariaceae</taxon>
        <taxon>Anthostomella</taxon>
    </lineage>
</organism>
<dbReference type="InterPro" id="IPR013087">
    <property type="entry name" value="Znf_C2H2_type"/>
</dbReference>
<accession>A0AAI8VMU4</accession>
<evidence type="ECO:0000313" key="7">
    <source>
        <dbReference type="Proteomes" id="UP001295740"/>
    </source>
</evidence>
<dbReference type="SMART" id="SM00355">
    <property type="entry name" value="ZnF_C2H2"/>
    <property type="match status" value="3"/>
</dbReference>
<dbReference type="AlphaFoldDB" id="A0AAI8VMU4"/>
<keyword evidence="7" id="KW-1185">Reference proteome</keyword>
<evidence type="ECO:0000313" key="6">
    <source>
        <dbReference type="EMBL" id="CAJ2510736.1"/>
    </source>
</evidence>
<dbReference type="EMBL" id="CAUWAG010000018">
    <property type="protein sequence ID" value="CAJ2510736.1"/>
    <property type="molecule type" value="Genomic_DNA"/>
</dbReference>
<dbReference type="GO" id="GO:0000981">
    <property type="term" value="F:DNA-binding transcription factor activity, RNA polymerase II-specific"/>
    <property type="evidence" value="ECO:0007669"/>
    <property type="project" value="TreeGrafter"/>
</dbReference>
<dbReference type="GO" id="GO:0008270">
    <property type="term" value="F:zinc ion binding"/>
    <property type="evidence" value="ECO:0007669"/>
    <property type="project" value="UniProtKB-KW"/>
</dbReference>
<reference evidence="6" key="1">
    <citation type="submission" date="2023-10" db="EMBL/GenBank/DDBJ databases">
        <authorList>
            <person name="Hackl T."/>
        </authorList>
    </citation>
    <scope>NUCLEOTIDE SEQUENCE</scope>
</reference>
<gene>
    <name evidence="6" type="ORF">KHLLAP_LOCUS11204</name>
</gene>
<feature type="domain" description="C2H2-type" evidence="5">
    <location>
        <begin position="83"/>
        <end position="105"/>
    </location>
</feature>
<dbReference type="PROSITE" id="PS00028">
    <property type="entry name" value="ZINC_FINGER_C2H2_1"/>
    <property type="match status" value="1"/>
</dbReference>
<keyword evidence="2" id="KW-0677">Repeat</keyword>
<evidence type="ECO:0000256" key="2">
    <source>
        <dbReference type="ARBA" id="ARBA00022737"/>
    </source>
</evidence>
<dbReference type="Proteomes" id="UP001295740">
    <property type="component" value="Unassembled WGS sequence"/>
</dbReference>
<keyword evidence="3" id="KW-0863">Zinc-finger</keyword>
<comment type="caution">
    <text evidence="6">The sequence shown here is derived from an EMBL/GenBank/DDBJ whole genome shotgun (WGS) entry which is preliminary data.</text>
</comment>